<gene>
    <name evidence="2" type="ORF">FRX31_003932</name>
</gene>
<dbReference type="Proteomes" id="UP000554482">
    <property type="component" value="Unassembled WGS sequence"/>
</dbReference>
<dbReference type="PANTHER" id="PTHR47074">
    <property type="entry name" value="BNAC02G40300D PROTEIN"/>
    <property type="match status" value="1"/>
</dbReference>
<dbReference type="InterPro" id="IPR044730">
    <property type="entry name" value="RNase_H-like_dom_plant"/>
</dbReference>
<name>A0A7J6X9S4_THATH</name>
<dbReference type="CDD" id="cd06222">
    <property type="entry name" value="RNase_H_like"/>
    <property type="match status" value="1"/>
</dbReference>
<reference evidence="2 3" key="1">
    <citation type="submission" date="2020-06" db="EMBL/GenBank/DDBJ databases">
        <title>Transcriptomic and genomic resources for Thalictrum thalictroides and T. hernandezii: Facilitating candidate gene discovery in an emerging model plant lineage.</title>
        <authorList>
            <person name="Arias T."/>
            <person name="Riano-Pachon D.M."/>
            <person name="Di Stilio V.S."/>
        </authorList>
    </citation>
    <scope>NUCLEOTIDE SEQUENCE [LARGE SCALE GENOMIC DNA]</scope>
    <source>
        <strain evidence="3">cv. WT478/WT964</strain>
        <tissue evidence="2">Leaves</tissue>
    </source>
</reference>
<dbReference type="Gene3D" id="3.30.420.10">
    <property type="entry name" value="Ribonuclease H-like superfamily/Ribonuclease H"/>
    <property type="match status" value="1"/>
</dbReference>
<dbReference type="InterPro" id="IPR002156">
    <property type="entry name" value="RNaseH_domain"/>
</dbReference>
<accession>A0A7J6X9S4</accession>
<dbReference type="InterPro" id="IPR052929">
    <property type="entry name" value="RNase_H-like_EbsB-rel"/>
</dbReference>
<evidence type="ECO:0000313" key="3">
    <source>
        <dbReference type="Proteomes" id="UP000554482"/>
    </source>
</evidence>
<dbReference type="EMBL" id="JABWDY010002657">
    <property type="protein sequence ID" value="KAF5206484.1"/>
    <property type="molecule type" value="Genomic_DNA"/>
</dbReference>
<comment type="caution">
    <text evidence="2">The sequence shown here is derived from an EMBL/GenBank/DDBJ whole genome shotgun (WGS) entry which is preliminary data.</text>
</comment>
<sequence length="205" mass="22399">MTTWVIWKSRCSSAFQNIYLNPARIAYSIDFSVFRLCASLSSSQTTVPITLQASFWIPPCQNVCKINVDVSFRNQTSPIGIGCIIRNSDGKFLYAGTVSGHASSVEEAESEGVLFAIQKGVELHLKAVVIETDNKGVADYLQNQPSNLSWSTHAILDQAVSIASFFDVIMYSFYSRACNTSAHMLAAAADLNSTATFSFFAPPRS</sequence>
<organism evidence="2 3">
    <name type="scientific">Thalictrum thalictroides</name>
    <name type="common">Rue-anemone</name>
    <name type="synonym">Anemone thalictroides</name>
    <dbReference type="NCBI Taxonomy" id="46969"/>
    <lineage>
        <taxon>Eukaryota</taxon>
        <taxon>Viridiplantae</taxon>
        <taxon>Streptophyta</taxon>
        <taxon>Embryophyta</taxon>
        <taxon>Tracheophyta</taxon>
        <taxon>Spermatophyta</taxon>
        <taxon>Magnoliopsida</taxon>
        <taxon>Ranunculales</taxon>
        <taxon>Ranunculaceae</taxon>
        <taxon>Thalictroideae</taxon>
        <taxon>Thalictrum</taxon>
    </lineage>
</organism>
<dbReference type="SUPFAM" id="SSF53098">
    <property type="entry name" value="Ribonuclease H-like"/>
    <property type="match status" value="1"/>
</dbReference>
<protein>
    <recommendedName>
        <fullName evidence="1">RNase H type-1 domain-containing protein</fullName>
    </recommendedName>
</protein>
<dbReference type="GO" id="GO:0004523">
    <property type="term" value="F:RNA-DNA hybrid ribonuclease activity"/>
    <property type="evidence" value="ECO:0007669"/>
    <property type="project" value="InterPro"/>
</dbReference>
<dbReference type="Pfam" id="PF13456">
    <property type="entry name" value="RVT_3"/>
    <property type="match status" value="1"/>
</dbReference>
<dbReference type="InterPro" id="IPR012337">
    <property type="entry name" value="RNaseH-like_sf"/>
</dbReference>
<dbReference type="AlphaFoldDB" id="A0A7J6X9S4"/>
<dbReference type="GO" id="GO:0003676">
    <property type="term" value="F:nucleic acid binding"/>
    <property type="evidence" value="ECO:0007669"/>
    <property type="project" value="InterPro"/>
</dbReference>
<evidence type="ECO:0000259" key="1">
    <source>
        <dbReference type="Pfam" id="PF13456"/>
    </source>
</evidence>
<dbReference type="PANTHER" id="PTHR47074:SF11">
    <property type="entry name" value="REVERSE TRANSCRIPTASE-LIKE PROTEIN"/>
    <property type="match status" value="1"/>
</dbReference>
<proteinExistence type="predicted"/>
<evidence type="ECO:0000313" key="2">
    <source>
        <dbReference type="EMBL" id="KAF5206484.1"/>
    </source>
</evidence>
<dbReference type="InterPro" id="IPR036397">
    <property type="entry name" value="RNaseH_sf"/>
</dbReference>
<keyword evidence="3" id="KW-1185">Reference proteome</keyword>
<dbReference type="OrthoDB" id="1906820at2759"/>
<feature type="domain" description="RNase H type-1" evidence="1">
    <location>
        <begin position="67"/>
        <end position="188"/>
    </location>
</feature>